<gene>
    <name evidence="2" type="ORF">BOX15_Mlig022560g2</name>
    <name evidence="3" type="ORF">BOX15_Mlig022560g3</name>
</gene>
<organism evidence="2 4">
    <name type="scientific">Macrostomum lignano</name>
    <dbReference type="NCBI Taxonomy" id="282301"/>
    <lineage>
        <taxon>Eukaryota</taxon>
        <taxon>Metazoa</taxon>
        <taxon>Spiralia</taxon>
        <taxon>Lophotrochozoa</taxon>
        <taxon>Platyhelminthes</taxon>
        <taxon>Rhabditophora</taxon>
        <taxon>Macrostomorpha</taxon>
        <taxon>Macrostomida</taxon>
        <taxon>Macrostomidae</taxon>
        <taxon>Macrostomum</taxon>
    </lineage>
</organism>
<dbReference type="EMBL" id="NIVC01000490">
    <property type="protein sequence ID" value="PAA82174.1"/>
    <property type="molecule type" value="Genomic_DNA"/>
</dbReference>
<dbReference type="Proteomes" id="UP000215902">
    <property type="component" value="Unassembled WGS sequence"/>
</dbReference>
<evidence type="ECO:0000313" key="3">
    <source>
        <dbReference type="EMBL" id="PAA82174.1"/>
    </source>
</evidence>
<evidence type="ECO:0000313" key="4">
    <source>
        <dbReference type="Proteomes" id="UP000215902"/>
    </source>
</evidence>
<name>A0A267E338_9PLAT</name>
<evidence type="ECO:0000313" key="2">
    <source>
        <dbReference type="EMBL" id="PAA55961.1"/>
    </source>
</evidence>
<protein>
    <submittedName>
        <fullName evidence="2">Uncharacterized protein</fullName>
    </submittedName>
</protein>
<keyword evidence="4" id="KW-1185">Reference proteome</keyword>
<proteinExistence type="predicted"/>
<comment type="caution">
    <text evidence="2">The sequence shown here is derived from an EMBL/GenBank/DDBJ whole genome shotgun (WGS) entry which is preliminary data.</text>
</comment>
<evidence type="ECO:0000256" key="1">
    <source>
        <dbReference type="SAM" id="MobiDB-lite"/>
    </source>
</evidence>
<dbReference type="EMBL" id="NIVC01002682">
    <property type="protein sequence ID" value="PAA55961.1"/>
    <property type="molecule type" value="Genomic_DNA"/>
</dbReference>
<feature type="non-terminal residue" evidence="2">
    <location>
        <position position="1"/>
    </location>
</feature>
<feature type="region of interest" description="Disordered" evidence="1">
    <location>
        <begin position="1051"/>
        <end position="1075"/>
    </location>
</feature>
<reference evidence="2 4" key="1">
    <citation type="submission" date="2017-06" db="EMBL/GenBank/DDBJ databases">
        <title>A platform for efficient transgenesis in Macrostomum lignano, a flatworm model organism for stem cell research.</title>
        <authorList>
            <person name="Berezikov E."/>
        </authorList>
    </citation>
    <scope>NUCLEOTIDE SEQUENCE [LARGE SCALE GENOMIC DNA]</scope>
    <source>
        <strain evidence="2">DV1</strain>
        <tissue evidence="2">Whole organism</tissue>
    </source>
</reference>
<sequence length="1318" mass="144911">LLSKSSVFGDLVAWSETAHAFASLLGSMKLRGCSVGATVRMCEVQKDIEISCRMLRMSDSSGKSLKILSRGNTILERLMIDEGCDVASLGHVTVSDCQLDHFKLLADSSVNVERLITNKSTVVIAKGHTTLKQLLVGSLHVDIGNSYLNIHDLNSVGLSWLNSGRLCISDCQSQSDMKLTVSIAARVAQCFSRTLEVTGTTNGIVGVRLLAVKSEEINITDALFASVSTTEIVNSVVFKRISGDVRIKSNCSLHNLTVQSNGILAISDSEIGQVTAVCRRCCITSTFGLQTSLFIHAKETMAAPAVLLNLVSRIDSVELAGKNIALTECVFKNGTIQADAQFTMTGCNIRDTACIQSAEVRVADTDATRIQVSASNICEIKSLRYAEVQLKTKKLQLQGCCVQKVEAKVETTAQVTACEFIESLLLKADVTMVCGVLVQDRMQVQTRVLDLDGRNSKQESEGFTKELLVMSGPETCAEGTAVNIKNIRTMQLQVNSRPKTVVLSHVTIENTALLTGNDIKLENVETSMLILSAEPTQCKISSGFIDSLKGSVENMSILTSSLKHTELSCDSFVLAGETDIQQELVLKVNKLEIKTAKVGSAWICPKGSKASATATIEGFSTELTFKIDEFNKISISECCGFKGEVTLKCHTFDAMKLCRFDQNVSIDCERCEMENPEFSASLTLRSHDGFIHGARVSNRCSLFVSGSLSLSDCQLNGAVKSFGKQGLLKLENSKCRSFHLEGSEVEINGADTSERSWISAASKVHIRKCLISDEVAVSARVVSIDGEISFIKSLRIDCASELHIGSLKVDSSLQVTSSGRIRVNSGITAASFLIRSESELPDFGAAKDCQFDELQIDCPSFDKENLVRFINAKTFECVRNVLKIKTRKPIKLSGNEFRERELALKFGITLAAPSISFRNICVASLKQICLIAESGGIDLQEYTIQAKQITLDEKTQGMRNNGRYTEHLGFEGSITTKATSPFASISSAYTRHNEAFSLSSPTQMNPKTTQASLAKELEERLLTPWELNALTNVEERISNDPRFSETAVEFHETPEPISSLTEAAKSPTEAPQPFSSLTEAAKSLTEAPEPSSSIDFSSDAATACKFLPVSAKESDQEWWQFDSECRSIKAEIQAKLEAVPSQINCDFEVPDYKNTEQQLKLLVDKATTDFNREFEAPQRTLDGHQSWRDFDNSCSVCTRSDPEDFHEARKAMQSCITDCRDILPVSIREKLPDQLPQEPESYINRVHPLIRVSQFRVTIGPSRVTEIDGKIELANFCSAGTTPRPAFLRPVDRQPEYKAKEFNIRVPDYYSHHYWDLK</sequence>
<accession>A0A267E338</accession>